<dbReference type="OMA" id="LHEIRIQ"/>
<evidence type="ECO:0000259" key="3">
    <source>
        <dbReference type="Pfam" id="PF24493"/>
    </source>
</evidence>
<feature type="domain" description="INTS4 8 helical bundle" evidence="3">
    <location>
        <begin position="50"/>
        <end position="251"/>
    </location>
</feature>
<evidence type="ECO:0000313" key="6">
    <source>
        <dbReference type="Proteomes" id="UP000821853"/>
    </source>
</evidence>
<name>A0A9J6G2M2_HAELO</name>
<sequence length="409" mass="44850">MSTLILVFNAAAGCPTMDSFPNLVPQLTLPNQQSGPPEGVASCSLAQSHSFLLQALERASAAELRHPAARQGWLETSIRDLQRLAEIEPQLTAAATCGSLYIRCQLLLAKILSNKSWLNLSAASPLQSNAVKSLLEQASALLLQQTFVLQRQFLGLQAGEEGALRQLRLRALALQLVVVIRGSNASALGLCEAFLEQLEALQGFLEEQSVQPDAFTAAMLREVDALEEPKPGAVARVLQPLLQAHSCPTLRFSHTGVQPNVGLERIKQTRAVLYEPAGETDLPQKFTAGLVLPITLDAEIESVQDIRNIRVKVRYPDKQVQLILPRLADFRQLEDLKYRLYTTVLLSHGVWSEALHVEMGLVLDFTDSEAAHSKGSSSQRSGLRVEDHTIELCKPVRVYIAPKPIKRGL</sequence>
<comment type="subcellular location">
    <subcellularLocation>
        <location evidence="1">Nucleus</location>
    </subcellularLocation>
</comment>
<evidence type="ECO:0008006" key="7">
    <source>
        <dbReference type="Google" id="ProtNLM"/>
    </source>
</evidence>
<evidence type="ECO:0000259" key="4">
    <source>
        <dbReference type="Pfam" id="PF25458"/>
    </source>
</evidence>
<dbReference type="Pfam" id="PF24493">
    <property type="entry name" value="INTS4_8HBD"/>
    <property type="match status" value="1"/>
</dbReference>
<dbReference type="PANTHER" id="PTHR20938:SF0">
    <property type="entry name" value="INTEGRATOR COMPLEX SUBUNIT 4"/>
    <property type="match status" value="1"/>
</dbReference>
<evidence type="ECO:0000256" key="2">
    <source>
        <dbReference type="ARBA" id="ARBA00023242"/>
    </source>
</evidence>
<evidence type="ECO:0000256" key="1">
    <source>
        <dbReference type="ARBA" id="ARBA00004123"/>
    </source>
</evidence>
<proteinExistence type="predicted"/>
<accession>A0A9J6G2M2</accession>
<keyword evidence="2" id="KW-0539">Nucleus</keyword>
<feature type="domain" description="Integrator complex subunit 4/Protein SIEL C-terminal Ig-like" evidence="4">
    <location>
        <begin position="273"/>
        <end position="404"/>
    </location>
</feature>
<keyword evidence="6" id="KW-1185">Reference proteome</keyword>
<dbReference type="EMBL" id="JABSTR010000005">
    <property type="protein sequence ID" value="KAH9369714.1"/>
    <property type="molecule type" value="Genomic_DNA"/>
</dbReference>
<gene>
    <name evidence="5" type="ORF">HPB48_007681</name>
</gene>
<dbReference type="InterPro" id="IPR056235">
    <property type="entry name" value="INTS4_8HBD"/>
</dbReference>
<dbReference type="OrthoDB" id="18190at2759"/>
<dbReference type="PANTHER" id="PTHR20938">
    <property type="entry name" value="INTEGRATOR COMPLEX SUBUNIT 4"/>
    <property type="match status" value="1"/>
</dbReference>
<evidence type="ECO:0000313" key="5">
    <source>
        <dbReference type="EMBL" id="KAH9369714.1"/>
    </source>
</evidence>
<dbReference type="GO" id="GO:0032039">
    <property type="term" value="C:integrator complex"/>
    <property type="evidence" value="ECO:0007669"/>
    <property type="project" value="TreeGrafter"/>
</dbReference>
<dbReference type="Pfam" id="PF25458">
    <property type="entry name" value="INTS4_C"/>
    <property type="match status" value="1"/>
</dbReference>
<protein>
    <recommendedName>
        <fullName evidence="7">Integrator complex subunit 4</fullName>
    </recommendedName>
</protein>
<dbReference type="VEuPathDB" id="VectorBase:HLOH_049608"/>
<dbReference type="Proteomes" id="UP000821853">
    <property type="component" value="Chromosome 3"/>
</dbReference>
<comment type="caution">
    <text evidence="5">The sequence shown here is derived from an EMBL/GenBank/DDBJ whole genome shotgun (WGS) entry which is preliminary data.</text>
</comment>
<reference evidence="5 6" key="1">
    <citation type="journal article" date="2020" name="Cell">
        <title>Large-Scale Comparative Analyses of Tick Genomes Elucidate Their Genetic Diversity and Vector Capacities.</title>
        <authorList>
            <consortium name="Tick Genome and Microbiome Consortium (TIGMIC)"/>
            <person name="Jia N."/>
            <person name="Wang J."/>
            <person name="Shi W."/>
            <person name="Du L."/>
            <person name="Sun Y."/>
            <person name="Zhan W."/>
            <person name="Jiang J.F."/>
            <person name="Wang Q."/>
            <person name="Zhang B."/>
            <person name="Ji P."/>
            <person name="Bell-Sakyi L."/>
            <person name="Cui X.M."/>
            <person name="Yuan T.T."/>
            <person name="Jiang B.G."/>
            <person name="Yang W.F."/>
            <person name="Lam T.T."/>
            <person name="Chang Q.C."/>
            <person name="Ding S.J."/>
            <person name="Wang X.J."/>
            <person name="Zhu J.G."/>
            <person name="Ruan X.D."/>
            <person name="Zhao L."/>
            <person name="Wei J.T."/>
            <person name="Ye R.Z."/>
            <person name="Que T.C."/>
            <person name="Du C.H."/>
            <person name="Zhou Y.H."/>
            <person name="Cheng J.X."/>
            <person name="Dai P.F."/>
            <person name="Guo W.B."/>
            <person name="Han X.H."/>
            <person name="Huang E.J."/>
            <person name="Li L.F."/>
            <person name="Wei W."/>
            <person name="Gao Y.C."/>
            <person name="Liu J.Z."/>
            <person name="Shao H.Z."/>
            <person name="Wang X."/>
            <person name="Wang C.C."/>
            <person name="Yang T.C."/>
            <person name="Huo Q.B."/>
            <person name="Li W."/>
            <person name="Chen H.Y."/>
            <person name="Chen S.E."/>
            <person name="Zhou L.G."/>
            <person name="Ni X.B."/>
            <person name="Tian J.H."/>
            <person name="Sheng Y."/>
            <person name="Liu T."/>
            <person name="Pan Y.S."/>
            <person name="Xia L.Y."/>
            <person name="Li J."/>
            <person name="Zhao F."/>
            <person name="Cao W.C."/>
        </authorList>
    </citation>
    <scope>NUCLEOTIDE SEQUENCE [LARGE SCALE GENOMIC DNA]</scope>
    <source>
        <strain evidence="5">HaeL-2018</strain>
    </source>
</reference>
<dbReference type="AlphaFoldDB" id="A0A9J6G2M2"/>
<organism evidence="5 6">
    <name type="scientific">Haemaphysalis longicornis</name>
    <name type="common">Bush tick</name>
    <dbReference type="NCBI Taxonomy" id="44386"/>
    <lineage>
        <taxon>Eukaryota</taxon>
        <taxon>Metazoa</taxon>
        <taxon>Ecdysozoa</taxon>
        <taxon>Arthropoda</taxon>
        <taxon>Chelicerata</taxon>
        <taxon>Arachnida</taxon>
        <taxon>Acari</taxon>
        <taxon>Parasitiformes</taxon>
        <taxon>Ixodida</taxon>
        <taxon>Ixodoidea</taxon>
        <taxon>Ixodidae</taxon>
        <taxon>Haemaphysalinae</taxon>
        <taxon>Haemaphysalis</taxon>
    </lineage>
</organism>
<dbReference type="InterPro" id="IPR057412">
    <property type="entry name" value="INTS4_C"/>
</dbReference>
<dbReference type="GO" id="GO:0016180">
    <property type="term" value="P:snRNA processing"/>
    <property type="evidence" value="ECO:0007669"/>
    <property type="project" value="TreeGrafter"/>
</dbReference>